<dbReference type="EMBL" id="JBHSFP010000008">
    <property type="protein sequence ID" value="MFC4532125.1"/>
    <property type="molecule type" value="Genomic_DNA"/>
</dbReference>
<name>A0ABV9CHD5_9ACTN</name>
<accession>A0ABV9CHD5</accession>
<dbReference type="Proteomes" id="UP001596004">
    <property type="component" value="Unassembled WGS sequence"/>
</dbReference>
<dbReference type="RefSeq" id="WP_380840857.1">
    <property type="nucleotide sequence ID" value="NZ_JBHSFP010000008.1"/>
</dbReference>
<evidence type="ECO:0000313" key="1">
    <source>
        <dbReference type="EMBL" id="MFC4532125.1"/>
    </source>
</evidence>
<proteinExistence type="predicted"/>
<gene>
    <name evidence="1" type="ORF">ACFO60_15245</name>
</gene>
<sequence length="53" mass="5202">MSGEQGDEAVGCVVAEARLEVAGCLGGGFGAAGEQGVFAFGERALDVMRAIAA</sequence>
<evidence type="ECO:0000313" key="2">
    <source>
        <dbReference type="Proteomes" id="UP001596004"/>
    </source>
</evidence>
<comment type="caution">
    <text evidence="1">The sequence shown here is derived from an EMBL/GenBank/DDBJ whole genome shotgun (WGS) entry which is preliminary data.</text>
</comment>
<keyword evidence="2" id="KW-1185">Reference proteome</keyword>
<protein>
    <submittedName>
        <fullName evidence="1">Uncharacterized protein</fullName>
    </submittedName>
</protein>
<organism evidence="1 2">
    <name type="scientific">Sphaerisporangium dianthi</name>
    <dbReference type="NCBI Taxonomy" id="1436120"/>
    <lineage>
        <taxon>Bacteria</taxon>
        <taxon>Bacillati</taxon>
        <taxon>Actinomycetota</taxon>
        <taxon>Actinomycetes</taxon>
        <taxon>Streptosporangiales</taxon>
        <taxon>Streptosporangiaceae</taxon>
        <taxon>Sphaerisporangium</taxon>
    </lineage>
</organism>
<reference evidence="2" key="1">
    <citation type="journal article" date="2019" name="Int. J. Syst. Evol. Microbiol.">
        <title>The Global Catalogue of Microorganisms (GCM) 10K type strain sequencing project: providing services to taxonomists for standard genome sequencing and annotation.</title>
        <authorList>
            <consortium name="The Broad Institute Genomics Platform"/>
            <consortium name="The Broad Institute Genome Sequencing Center for Infectious Disease"/>
            <person name="Wu L."/>
            <person name="Ma J."/>
        </authorList>
    </citation>
    <scope>NUCLEOTIDE SEQUENCE [LARGE SCALE GENOMIC DNA]</scope>
    <source>
        <strain evidence="2">CGMCC 4.7132</strain>
    </source>
</reference>